<dbReference type="EMBL" id="JARBHB010000008">
    <property type="protein sequence ID" value="KAJ8877501.1"/>
    <property type="molecule type" value="Genomic_DNA"/>
</dbReference>
<feature type="transmembrane region" description="Helical" evidence="11">
    <location>
        <begin position="180"/>
        <end position="202"/>
    </location>
</feature>
<evidence type="ECO:0000256" key="4">
    <source>
        <dbReference type="ARBA" id="ARBA00022989"/>
    </source>
</evidence>
<feature type="transmembrane region" description="Helical" evidence="11">
    <location>
        <begin position="129"/>
        <end position="148"/>
    </location>
</feature>
<dbReference type="SUPFAM" id="SSF81321">
    <property type="entry name" value="Family A G protein-coupled receptor-like"/>
    <property type="match status" value="1"/>
</dbReference>
<reference evidence="13 14" key="1">
    <citation type="submission" date="2023-02" db="EMBL/GenBank/DDBJ databases">
        <title>LHISI_Scaffold_Assembly.</title>
        <authorList>
            <person name="Stuart O.P."/>
            <person name="Cleave R."/>
            <person name="Magrath M.J.L."/>
            <person name="Mikheyev A.S."/>
        </authorList>
    </citation>
    <scope>NUCLEOTIDE SEQUENCE [LARGE SCALE GENOMIC DNA]</scope>
    <source>
        <strain evidence="13">Daus_M_001</strain>
        <tissue evidence="13">Leg muscle</tissue>
    </source>
</reference>
<evidence type="ECO:0000256" key="10">
    <source>
        <dbReference type="SAM" id="MobiDB-lite"/>
    </source>
</evidence>
<dbReference type="PROSITE" id="PS50262">
    <property type="entry name" value="G_PROTEIN_RECEP_F1_2"/>
    <property type="match status" value="1"/>
</dbReference>
<protein>
    <recommendedName>
        <fullName evidence="12">G-protein coupled receptors family 1 profile domain-containing protein</fullName>
    </recommendedName>
</protein>
<name>A0ABQ9GZM7_9NEOP</name>
<dbReference type="PANTHER" id="PTHR24243:SF230">
    <property type="entry name" value="G-PROTEIN COUPLED RECEPTORS FAMILY 1 PROFILE DOMAIN-CONTAINING PROTEIN"/>
    <property type="match status" value="1"/>
</dbReference>
<evidence type="ECO:0000256" key="11">
    <source>
        <dbReference type="SAM" id="Phobius"/>
    </source>
</evidence>
<evidence type="ECO:0000256" key="8">
    <source>
        <dbReference type="ARBA" id="ARBA00023224"/>
    </source>
</evidence>
<keyword evidence="5 9" id="KW-0297">G-protein coupled receptor</keyword>
<feature type="transmembrane region" description="Helical" evidence="11">
    <location>
        <begin position="14"/>
        <end position="35"/>
    </location>
</feature>
<keyword evidence="7 9" id="KW-0675">Receptor</keyword>
<evidence type="ECO:0000259" key="12">
    <source>
        <dbReference type="PROSITE" id="PS50262"/>
    </source>
</evidence>
<feature type="transmembrane region" description="Helical" evidence="11">
    <location>
        <begin position="258"/>
        <end position="276"/>
    </location>
</feature>
<feature type="domain" description="G-protein coupled receptors family 1 profile" evidence="12">
    <location>
        <begin position="26"/>
        <end position="301"/>
    </location>
</feature>
<evidence type="ECO:0000313" key="14">
    <source>
        <dbReference type="Proteomes" id="UP001159363"/>
    </source>
</evidence>
<sequence length="301" mass="33080">MNTTLRVVEDIERYYTPVLIFLGSLGNSVSMVVFFSTKLRKLSSSTYLAALAISDTGVLGCLLANWLDMVADTSIKSRPVVCEAFHFLLYACCFLSAWLVAAFTVERFFAVLYPLRRPSVCTVARARQVLVALTVCAVAASTPVVFVVKLQPKPNSSELLCDLDQERRGLAHAFNYADTVLTFVVPFAVIVSLNMCIVSAVWRLAWVRRSMTFTSSSPRGDVASAAPDGRVSAASSSSRRKHHQHLRASGSQMKVTKMLLVVSTVFLILNLPGYLFRIVGYVQVSPATPRYICPQPSRVAI</sequence>
<keyword evidence="6 11" id="KW-0472">Membrane</keyword>
<dbReference type="Gene3D" id="1.20.1070.10">
    <property type="entry name" value="Rhodopsin 7-helix transmembrane proteins"/>
    <property type="match status" value="1"/>
</dbReference>
<proteinExistence type="inferred from homology"/>
<keyword evidence="14" id="KW-1185">Reference proteome</keyword>
<evidence type="ECO:0000256" key="2">
    <source>
        <dbReference type="ARBA" id="ARBA00010663"/>
    </source>
</evidence>
<accession>A0ABQ9GZM7</accession>
<feature type="transmembrane region" description="Helical" evidence="11">
    <location>
        <begin position="87"/>
        <end position="109"/>
    </location>
</feature>
<feature type="region of interest" description="Disordered" evidence="10">
    <location>
        <begin position="214"/>
        <end position="249"/>
    </location>
</feature>
<comment type="similarity">
    <text evidence="2 9">Belongs to the G-protein coupled receptor 1 family.</text>
</comment>
<evidence type="ECO:0000256" key="9">
    <source>
        <dbReference type="RuleBase" id="RU000688"/>
    </source>
</evidence>
<comment type="subcellular location">
    <subcellularLocation>
        <location evidence="1">Membrane</location>
        <topology evidence="1">Multi-pass membrane protein</topology>
    </subcellularLocation>
</comment>
<keyword evidence="8 9" id="KW-0807">Transducer</keyword>
<gene>
    <name evidence="13" type="ORF">PR048_021956</name>
</gene>
<evidence type="ECO:0000256" key="5">
    <source>
        <dbReference type="ARBA" id="ARBA00023040"/>
    </source>
</evidence>
<evidence type="ECO:0000256" key="1">
    <source>
        <dbReference type="ARBA" id="ARBA00004141"/>
    </source>
</evidence>
<evidence type="ECO:0000313" key="13">
    <source>
        <dbReference type="EMBL" id="KAJ8877501.1"/>
    </source>
</evidence>
<dbReference type="InterPro" id="IPR017452">
    <property type="entry name" value="GPCR_Rhodpsn_7TM"/>
</dbReference>
<evidence type="ECO:0000256" key="7">
    <source>
        <dbReference type="ARBA" id="ARBA00023170"/>
    </source>
</evidence>
<comment type="caution">
    <text evidence="13">The sequence shown here is derived from an EMBL/GenBank/DDBJ whole genome shotgun (WGS) entry which is preliminary data.</text>
</comment>
<feature type="transmembrane region" description="Helical" evidence="11">
    <location>
        <begin position="47"/>
        <end position="67"/>
    </location>
</feature>
<keyword evidence="4 11" id="KW-1133">Transmembrane helix</keyword>
<dbReference type="PRINTS" id="PR00237">
    <property type="entry name" value="GPCRRHODOPSN"/>
</dbReference>
<dbReference type="CDD" id="cd14978">
    <property type="entry name" value="7tmA_FMRFamide_R-like"/>
    <property type="match status" value="1"/>
</dbReference>
<keyword evidence="3 9" id="KW-0812">Transmembrane</keyword>
<evidence type="ECO:0000256" key="6">
    <source>
        <dbReference type="ARBA" id="ARBA00023136"/>
    </source>
</evidence>
<dbReference type="Proteomes" id="UP001159363">
    <property type="component" value="Chromosome 7"/>
</dbReference>
<organism evidence="13 14">
    <name type="scientific">Dryococelus australis</name>
    <dbReference type="NCBI Taxonomy" id="614101"/>
    <lineage>
        <taxon>Eukaryota</taxon>
        <taxon>Metazoa</taxon>
        <taxon>Ecdysozoa</taxon>
        <taxon>Arthropoda</taxon>
        <taxon>Hexapoda</taxon>
        <taxon>Insecta</taxon>
        <taxon>Pterygota</taxon>
        <taxon>Neoptera</taxon>
        <taxon>Polyneoptera</taxon>
        <taxon>Phasmatodea</taxon>
        <taxon>Verophasmatodea</taxon>
        <taxon>Anareolatae</taxon>
        <taxon>Phasmatidae</taxon>
        <taxon>Eurycanthinae</taxon>
        <taxon>Dryococelus</taxon>
    </lineage>
</organism>
<dbReference type="PROSITE" id="PS00237">
    <property type="entry name" value="G_PROTEIN_RECEP_F1_1"/>
    <property type="match status" value="1"/>
</dbReference>
<evidence type="ECO:0000256" key="3">
    <source>
        <dbReference type="ARBA" id="ARBA00022692"/>
    </source>
</evidence>
<dbReference type="PANTHER" id="PTHR24243">
    <property type="entry name" value="G-PROTEIN COUPLED RECEPTOR"/>
    <property type="match status" value="1"/>
</dbReference>
<dbReference type="Pfam" id="PF00001">
    <property type="entry name" value="7tm_1"/>
    <property type="match status" value="1"/>
</dbReference>
<dbReference type="InterPro" id="IPR000276">
    <property type="entry name" value="GPCR_Rhodpsn"/>
</dbReference>